<dbReference type="Proteomes" id="UP001246244">
    <property type="component" value="Unassembled WGS sequence"/>
</dbReference>
<name>A0ABU2CYJ9_9EURY</name>
<dbReference type="InterPro" id="IPR006626">
    <property type="entry name" value="PbH1"/>
</dbReference>
<feature type="transmembrane region" description="Helical" evidence="1">
    <location>
        <begin position="10"/>
        <end position="27"/>
    </location>
</feature>
<protein>
    <submittedName>
        <fullName evidence="3">NosD domain-containing protein</fullName>
    </submittedName>
</protein>
<dbReference type="SUPFAM" id="SSF51126">
    <property type="entry name" value="Pectin lyase-like"/>
    <property type="match status" value="1"/>
</dbReference>
<keyword evidence="4" id="KW-1185">Reference proteome</keyword>
<comment type="caution">
    <text evidence="3">The sequence shown here is derived from an EMBL/GenBank/DDBJ whole genome shotgun (WGS) entry which is preliminary data.</text>
</comment>
<dbReference type="InterPro" id="IPR006633">
    <property type="entry name" value="Carb-bd_sugar_hydrolysis-dom"/>
</dbReference>
<keyword evidence="1" id="KW-0812">Transmembrane</keyword>
<reference evidence="4" key="1">
    <citation type="submission" date="2023-07" db="EMBL/GenBank/DDBJ databases">
        <title>Whole-genome sequencing of a new Methanosarcina sp. Z-7115.</title>
        <authorList>
            <person name="Zhilina T.N."/>
            <person name="Merkel A.Y."/>
        </authorList>
    </citation>
    <scope>NUCLEOTIDE SEQUENCE [LARGE SCALE GENOMIC DNA]</scope>
    <source>
        <strain evidence="4">Z-7115</strain>
    </source>
</reference>
<evidence type="ECO:0000313" key="3">
    <source>
        <dbReference type="EMBL" id="MDR7664810.1"/>
    </source>
</evidence>
<sequence>MPLSQINKKLILVLFLVFVISALYIFYPQNKEKYSDTFFGNNNNSSITNVYPGDSIQSAINNISSGGTVIVSSGLYKENLVIDKPLSIISKPGETNYTIVQAADPEEDIFHITANNVTVSGFNITGSQDKSGIYCSGSDSNITGNKLSYNMYGAYINNSTRNTLDNNEVNNNSFGIYLKASNNNQLSSNNVSGVGIFVGFNNEAWGIYLEDSNDNKLMSNSISGLWEGVNLTNSSNNELNNNSILDNYFSLSLENSNNNKVLNNTIVKRGYSFSVALAHSQNNTLKDNTAGPNTEIKVIYGFNSTNNTLEGELYTSNENRTGGVFRVK</sequence>
<dbReference type="InterPro" id="IPR011050">
    <property type="entry name" value="Pectin_lyase_fold/virulence"/>
</dbReference>
<dbReference type="NCBIfam" id="TIGR03804">
    <property type="entry name" value="para_beta_helix"/>
    <property type="match status" value="4"/>
</dbReference>
<evidence type="ECO:0000256" key="1">
    <source>
        <dbReference type="SAM" id="Phobius"/>
    </source>
</evidence>
<dbReference type="RefSeq" id="WP_310574836.1">
    <property type="nucleotide sequence ID" value="NZ_JAVKPK010000008.1"/>
</dbReference>
<dbReference type="InterPro" id="IPR007742">
    <property type="entry name" value="NosD_dom"/>
</dbReference>
<gene>
    <name evidence="3" type="ORF">RG963_03220</name>
</gene>
<dbReference type="SMART" id="SM00722">
    <property type="entry name" value="CASH"/>
    <property type="match status" value="1"/>
</dbReference>
<organism evidence="3 4">
    <name type="scientific">Methanosarcina baikalica</name>
    <dbReference type="NCBI Taxonomy" id="3073890"/>
    <lineage>
        <taxon>Archaea</taxon>
        <taxon>Methanobacteriati</taxon>
        <taxon>Methanobacteriota</taxon>
        <taxon>Stenosarchaea group</taxon>
        <taxon>Methanomicrobia</taxon>
        <taxon>Methanosarcinales</taxon>
        <taxon>Methanosarcinaceae</taxon>
        <taxon>Methanosarcina</taxon>
    </lineage>
</organism>
<dbReference type="EMBL" id="JAVKPK010000008">
    <property type="protein sequence ID" value="MDR7664810.1"/>
    <property type="molecule type" value="Genomic_DNA"/>
</dbReference>
<dbReference type="InterPro" id="IPR012334">
    <property type="entry name" value="Pectin_lyas_fold"/>
</dbReference>
<keyword evidence="1" id="KW-1133">Transmembrane helix</keyword>
<dbReference type="Pfam" id="PF05048">
    <property type="entry name" value="NosD"/>
    <property type="match status" value="1"/>
</dbReference>
<feature type="domain" description="Carbohydrate-binding/sugar hydrolysis" evidence="2">
    <location>
        <begin position="71"/>
        <end position="199"/>
    </location>
</feature>
<evidence type="ECO:0000313" key="4">
    <source>
        <dbReference type="Proteomes" id="UP001246244"/>
    </source>
</evidence>
<keyword evidence="1" id="KW-0472">Membrane</keyword>
<dbReference type="Gene3D" id="2.160.20.10">
    <property type="entry name" value="Single-stranded right-handed beta-helix, Pectin lyase-like"/>
    <property type="match status" value="1"/>
</dbReference>
<accession>A0ABU2CYJ9</accession>
<evidence type="ECO:0000259" key="2">
    <source>
        <dbReference type="SMART" id="SM00722"/>
    </source>
</evidence>
<dbReference type="InterPro" id="IPR022441">
    <property type="entry name" value="Para_beta_helix_rpt-2"/>
</dbReference>
<dbReference type="SMART" id="SM00710">
    <property type="entry name" value="PbH1"/>
    <property type="match status" value="8"/>
</dbReference>
<proteinExistence type="predicted"/>